<reference evidence="8" key="2">
    <citation type="submission" date="2022-06" db="UniProtKB">
        <authorList>
            <consortium name="EnsemblMetazoa"/>
        </authorList>
    </citation>
    <scope>IDENTIFICATION</scope>
    <source>
        <strain evidence="8">DF5081</strain>
    </source>
</reference>
<evidence type="ECO:0000256" key="4">
    <source>
        <dbReference type="ARBA" id="ARBA00023128"/>
    </source>
</evidence>
<dbReference type="AlphaFoldDB" id="A0A8R1I2X7"/>
<evidence type="ECO:0000256" key="3">
    <source>
        <dbReference type="ARBA" id="ARBA00022980"/>
    </source>
</evidence>
<dbReference type="OMA" id="YWREYRL"/>
<dbReference type="InterPro" id="IPR013870">
    <property type="entry name" value="Ribosomal_mL54"/>
</dbReference>
<evidence type="ECO:0000313" key="9">
    <source>
        <dbReference type="Proteomes" id="UP000005237"/>
    </source>
</evidence>
<keyword evidence="9" id="KW-1185">Reference proteome</keyword>
<dbReference type="Pfam" id="PF08561">
    <property type="entry name" value="Ribosomal_L37"/>
    <property type="match status" value="1"/>
</dbReference>
<comment type="similarity">
    <text evidence="6">Belongs to the mitochondrion-specific ribosomal protein mL54 family.</text>
</comment>
<evidence type="ECO:0000256" key="6">
    <source>
        <dbReference type="ARBA" id="ARBA00033752"/>
    </source>
</evidence>
<dbReference type="GO" id="GO:0003735">
    <property type="term" value="F:structural constituent of ribosome"/>
    <property type="evidence" value="ECO:0007669"/>
    <property type="project" value="TreeGrafter"/>
</dbReference>
<comment type="subcellular location">
    <subcellularLocation>
        <location evidence="1">Mitochondrion</location>
    </subcellularLocation>
</comment>
<evidence type="ECO:0000256" key="7">
    <source>
        <dbReference type="ARBA" id="ARBA00035179"/>
    </source>
</evidence>
<reference evidence="9" key="1">
    <citation type="submission" date="2010-08" db="EMBL/GenBank/DDBJ databases">
        <authorList>
            <consortium name="Caenorhabditis japonica Sequencing Consortium"/>
            <person name="Wilson R.K."/>
        </authorList>
    </citation>
    <scope>NUCLEOTIDE SEQUENCE [LARGE SCALE GENOMIC DNA]</scope>
    <source>
        <strain evidence="9">DF5081</strain>
    </source>
</reference>
<dbReference type="PANTHER" id="PTHR28595">
    <property type="entry name" value="39S RIBOSOMAL PROTEIN L54, MITOCHONDRIAL"/>
    <property type="match status" value="1"/>
</dbReference>
<dbReference type="GO" id="GO:0005762">
    <property type="term" value="C:mitochondrial large ribosomal subunit"/>
    <property type="evidence" value="ECO:0007669"/>
    <property type="project" value="TreeGrafter"/>
</dbReference>
<evidence type="ECO:0000256" key="2">
    <source>
        <dbReference type="ARBA" id="ARBA00022946"/>
    </source>
</evidence>
<dbReference type="Proteomes" id="UP000005237">
    <property type="component" value="Unassembled WGS sequence"/>
</dbReference>
<evidence type="ECO:0000256" key="1">
    <source>
        <dbReference type="ARBA" id="ARBA00004173"/>
    </source>
</evidence>
<proteinExistence type="inferred from homology"/>
<evidence type="ECO:0000313" key="8">
    <source>
        <dbReference type="EnsemblMetazoa" id="CJA16753.1"/>
    </source>
</evidence>
<keyword evidence="3" id="KW-0689">Ribosomal protein</keyword>
<keyword evidence="2" id="KW-0809">Transit peptide</keyword>
<organism evidence="8 9">
    <name type="scientific">Caenorhabditis japonica</name>
    <dbReference type="NCBI Taxonomy" id="281687"/>
    <lineage>
        <taxon>Eukaryota</taxon>
        <taxon>Metazoa</taxon>
        <taxon>Ecdysozoa</taxon>
        <taxon>Nematoda</taxon>
        <taxon>Chromadorea</taxon>
        <taxon>Rhabditida</taxon>
        <taxon>Rhabditina</taxon>
        <taxon>Rhabditomorpha</taxon>
        <taxon>Rhabditoidea</taxon>
        <taxon>Rhabditidae</taxon>
        <taxon>Peloderinae</taxon>
        <taxon>Caenorhabditis</taxon>
    </lineage>
</organism>
<keyword evidence="4" id="KW-0496">Mitochondrion</keyword>
<evidence type="ECO:0000256" key="5">
    <source>
        <dbReference type="ARBA" id="ARBA00023274"/>
    </source>
</evidence>
<accession>A0A8R1I2X7</accession>
<name>A0A8R1I2X7_CAEJA</name>
<sequence length="131" mass="15223">MLRAVIIGNGKRLSLTFSRSYAPPKTAPAAAVKLDKSFVEEDAEKLATHVCINAYIQGDEPGPKILPDSEYPDWLFKLDLRPPREFEDLDPEKDGWLYWRSLRKRQIEQNRRIQNLKTKFLHLQNSPSMKK</sequence>
<protein>
    <recommendedName>
        <fullName evidence="7">Large ribosomal subunit protein mL54</fullName>
    </recommendedName>
</protein>
<keyword evidence="5" id="KW-0687">Ribonucleoprotein</keyword>
<dbReference type="EnsemblMetazoa" id="CJA16753.1">
    <property type="protein sequence ID" value="CJA16753.1"/>
    <property type="gene ID" value="WBGene00135959"/>
</dbReference>
<dbReference type="PANTHER" id="PTHR28595:SF1">
    <property type="entry name" value="LARGE RIBOSOMAL SUBUNIT PROTEIN ML54"/>
    <property type="match status" value="1"/>
</dbReference>